<accession>A0AAD7F3C9</accession>
<dbReference type="InterPro" id="IPR007240">
    <property type="entry name" value="Atg17"/>
</dbReference>
<comment type="caution">
    <text evidence="9">The sequence shown here is derived from an EMBL/GenBank/DDBJ whole genome shotgun (WGS) entry which is preliminary data.</text>
</comment>
<evidence type="ECO:0000256" key="7">
    <source>
        <dbReference type="SAM" id="MobiDB-lite"/>
    </source>
</evidence>
<evidence type="ECO:0000256" key="6">
    <source>
        <dbReference type="RuleBase" id="RU368080"/>
    </source>
</evidence>
<sequence>MIDARATKKYNAPSTMSSPPDTRPDIVSLVLQSKKALQDGEQLCSRANDVSNASAQSAVDVLALDAKVRWVTDGVLEQLRLAASIAKSIEDKRARLGRQVQEWDVVREKHSNALDGILESLGSQLVPPDFHQHSAASSLFGSQHSEDEEDAHASAPSSPRHSLSSTVHNVRKEKSRPDRQTWKTLRDFVDDQAIEDVLEKMEDERAALDDILSRTDDYPETLNNTTTVIRESLPDMPPLPAMDTLLRTQDEKITVMARHLESLAAHYDQMAGALNETEAGEVFSEEDLQAMNRDTEELPSIMNELEESLTSINATNELLLNSQDDSKKNLAHLHTILDDLDELGEIMTEMLQTQDAVEVECEEQLASLQQHLHTVEHLHQRFVSYRTAFNKLMLEIARRRQYREAAENIVRGMMSQLAAMTEEESHVRDHFNSEHGAHLPEDICLCIGNSPTRWEVIPWHGEELEMLPEIEPDLIAQAKDRLASNAASAADSL</sequence>
<dbReference type="GO" id="GO:0000422">
    <property type="term" value="P:autophagy of mitochondrion"/>
    <property type="evidence" value="ECO:0007669"/>
    <property type="project" value="TreeGrafter"/>
</dbReference>
<dbReference type="GO" id="GO:0000045">
    <property type="term" value="P:autophagosome assembly"/>
    <property type="evidence" value="ECO:0007669"/>
    <property type="project" value="TreeGrafter"/>
</dbReference>
<comment type="similarity">
    <text evidence="1 6">Belongs to the ATG17 family.</text>
</comment>
<feature type="region of interest" description="Disordered" evidence="7">
    <location>
        <begin position="1"/>
        <end position="24"/>
    </location>
</feature>
<protein>
    <recommendedName>
        <fullName evidence="2 6">Autophagy-related protein 17</fullName>
    </recommendedName>
</protein>
<evidence type="ECO:0000256" key="4">
    <source>
        <dbReference type="ARBA" id="ARBA00023006"/>
    </source>
</evidence>
<organism evidence="9 10">
    <name type="scientific">Mycena albidolilacea</name>
    <dbReference type="NCBI Taxonomy" id="1033008"/>
    <lineage>
        <taxon>Eukaryota</taxon>
        <taxon>Fungi</taxon>
        <taxon>Dikarya</taxon>
        <taxon>Basidiomycota</taxon>
        <taxon>Agaricomycotina</taxon>
        <taxon>Agaricomycetes</taxon>
        <taxon>Agaricomycetidae</taxon>
        <taxon>Agaricales</taxon>
        <taxon>Marasmiineae</taxon>
        <taxon>Mycenaceae</taxon>
        <taxon>Mycena</taxon>
    </lineage>
</organism>
<dbReference type="PANTHER" id="PTHR28005">
    <property type="entry name" value="AUTOPHAGY-RELATED PROTEIN 17"/>
    <property type="match status" value="1"/>
</dbReference>
<proteinExistence type="inferred from homology"/>
<evidence type="ECO:0000259" key="8">
    <source>
        <dbReference type="Pfam" id="PF04108"/>
    </source>
</evidence>
<dbReference type="InterPro" id="IPR045326">
    <property type="entry name" value="ATG17-like_dom"/>
</dbReference>
<dbReference type="EMBL" id="JARIHO010000003">
    <property type="protein sequence ID" value="KAJ7363910.1"/>
    <property type="molecule type" value="Genomic_DNA"/>
</dbReference>
<dbReference type="AlphaFoldDB" id="A0AAD7F3C9"/>
<dbReference type="Proteomes" id="UP001218218">
    <property type="component" value="Unassembled WGS sequence"/>
</dbReference>
<dbReference type="GO" id="GO:0034727">
    <property type="term" value="P:piecemeal microautophagy of the nucleus"/>
    <property type="evidence" value="ECO:0007669"/>
    <property type="project" value="TreeGrafter"/>
</dbReference>
<feature type="domain" description="Autophagy protein ATG17-like" evidence="8">
    <location>
        <begin position="37"/>
        <end position="438"/>
    </location>
</feature>
<comment type="function">
    <text evidence="6">Autophagy-specific protein that functions in response to autophagy-inducing signals as a scaffold to recruit other ATG proteins to organize preautophagosomal structure (PAS) formation. Modulates the timing and magnitude of the autophagy response, such as the size of the sequestering vesicles. Plays particularly a role in pexophagy and nucleophagy.</text>
</comment>
<comment type="subcellular location">
    <subcellularLocation>
        <location evidence="6">Cytoplasm</location>
    </subcellularLocation>
    <subcellularLocation>
        <location evidence="6">Preautophagosomal structure membrane</location>
        <topology evidence="6">Peripheral membrane protein</topology>
    </subcellularLocation>
</comment>
<dbReference type="Pfam" id="PF04108">
    <property type="entry name" value="ATG17_like"/>
    <property type="match status" value="1"/>
</dbReference>
<reference evidence="9" key="1">
    <citation type="submission" date="2023-03" db="EMBL/GenBank/DDBJ databases">
        <title>Massive genome expansion in bonnet fungi (Mycena s.s.) driven by repeated elements and novel gene families across ecological guilds.</title>
        <authorList>
            <consortium name="Lawrence Berkeley National Laboratory"/>
            <person name="Harder C.B."/>
            <person name="Miyauchi S."/>
            <person name="Viragh M."/>
            <person name="Kuo A."/>
            <person name="Thoen E."/>
            <person name="Andreopoulos B."/>
            <person name="Lu D."/>
            <person name="Skrede I."/>
            <person name="Drula E."/>
            <person name="Henrissat B."/>
            <person name="Morin E."/>
            <person name="Kohler A."/>
            <person name="Barry K."/>
            <person name="LaButti K."/>
            <person name="Morin E."/>
            <person name="Salamov A."/>
            <person name="Lipzen A."/>
            <person name="Mereny Z."/>
            <person name="Hegedus B."/>
            <person name="Baldrian P."/>
            <person name="Stursova M."/>
            <person name="Weitz H."/>
            <person name="Taylor A."/>
            <person name="Grigoriev I.V."/>
            <person name="Nagy L.G."/>
            <person name="Martin F."/>
            <person name="Kauserud H."/>
        </authorList>
    </citation>
    <scope>NUCLEOTIDE SEQUENCE</scope>
    <source>
        <strain evidence="9">CBHHK002</strain>
    </source>
</reference>
<evidence type="ECO:0000256" key="3">
    <source>
        <dbReference type="ARBA" id="ARBA00022490"/>
    </source>
</evidence>
<dbReference type="GO" id="GO:1990316">
    <property type="term" value="C:Atg1/ULK1 kinase complex"/>
    <property type="evidence" value="ECO:0007669"/>
    <property type="project" value="TreeGrafter"/>
</dbReference>
<keyword evidence="10" id="KW-1185">Reference proteome</keyword>
<keyword evidence="5" id="KW-0472">Membrane</keyword>
<evidence type="ECO:0000256" key="2">
    <source>
        <dbReference type="ARBA" id="ARBA00013806"/>
    </source>
</evidence>
<feature type="region of interest" description="Disordered" evidence="7">
    <location>
        <begin position="138"/>
        <end position="179"/>
    </location>
</feature>
<feature type="compositionally biased region" description="Basic and acidic residues" evidence="7">
    <location>
        <begin position="170"/>
        <end position="179"/>
    </location>
</feature>
<keyword evidence="4 6" id="KW-0072">Autophagy</keyword>
<feature type="compositionally biased region" description="Low complexity" evidence="7">
    <location>
        <begin position="153"/>
        <end position="165"/>
    </location>
</feature>
<name>A0AAD7F3C9_9AGAR</name>
<dbReference type="PANTHER" id="PTHR28005:SF1">
    <property type="entry name" value="AUTOPHAGY-RELATED PROTEIN 17"/>
    <property type="match status" value="1"/>
</dbReference>
<evidence type="ECO:0000256" key="1">
    <source>
        <dbReference type="ARBA" id="ARBA00006259"/>
    </source>
</evidence>
<dbReference type="GO" id="GO:0030295">
    <property type="term" value="F:protein kinase activator activity"/>
    <property type="evidence" value="ECO:0007669"/>
    <property type="project" value="TreeGrafter"/>
</dbReference>
<evidence type="ECO:0000256" key="5">
    <source>
        <dbReference type="ARBA" id="ARBA00023136"/>
    </source>
</evidence>
<evidence type="ECO:0000313" key="9">
    <source>
        <dbReference type="EMBL" id="KAJ7363910.1"/>
    </source>
</evidence>
<dbReference type="GO" id="GO:0034045">
    <property type="term" value="C:phagophore assembly site membrane"/>
    <property type="evidence" value="ECO:0007669"/>
    <property type="project" value="UniProtKB-SubCell"/>
</dbReference>
<dbReference type="GO" id="GO:0060090">
    <property type="term" value="F:molecular adaptor activity"/>
    <property type="evidence" value="ECO:0007669"/>
    <property type="project" value="TreeGrafter"/>
</dbReference>
<evidence type="ECO:0000313" key="10">
    <source>
        <dbReference type="Proteomes" id="UP001218218"/>
    </source>
</evidence>
<gene>
    <name evidence="9" type="ORF">DFH08DRAFT_765374</name>
</gene>
<keyword evidence="3 6" id="KW-0963">Cytoplasm</keyword>